<comment type="caution">
    <text evidence="7">The sequence shown here is derived from an EMBL/GenBank/DDBJ whole genome shotgun (WGS) entry which is preliminary data.</text>
</comment>
<keyword evidence="3 5" id="KW-1133">Transmembrane helix</keyword>
<dbReference type="GO" id="GO:0016491">
    <property type="term" value="F:oxidoreductase activity"/>
    <property type="evidence" value="ECO:0007669"/>
    <property type="project" value="InterPro"/>
</dbReference>
<evidence type="ECO:0000313" key="7">
    <source>
        <dbReference type="EMBL" id="GAD74641.1"/>
    </source>
</evidence>
<keyword evidence="2 5" id="KW-0812">Transmembrane</keyword>
<name>U3A3Q2_9VIBR</name>
<feature type="transmembrane region" description="Helical" evidence="5">
    <location>
        <begin position="88"/>
        <end position="105"/>
    </location>
</feature>
<evidence type="ECO:0000256" key="1">
    <source>
        <dbReference type="ARBA" id="ARBA00004370"/>
    </source>
</evidence>
<evidence type="ECO:0000256" key="2">
    <source>
        <dbReference type="ARBA" id="ARBA00022692"/>
    </source>
</evidence>
<keyword evidence="4 5" id="KW-0472">Membrane</keyword>
<dbReference type="GO" id="GO:0005506">
    <property type="term" value="F:iron ion binding"/>
    <property type="evidence" value="ECO:0007669"/>
    <property type="project" value="InterPro"/>
</dbReference>
<evidence type="ECO:0000259" key="6">
    <source>
        <dbReference type="Pfam" id="PF04116"/>
    </source>
</evidence>
<feature type="transmembrane region" description="Helical" evidence="5">
    <location>
        <begin position="48"/>
        <end position="68"/>
    </location>
</feature>
<feature type="domain" description="Fatty acid hydroxylase" evidence="6">
    <location>
        <begin position="93"/>
        <end position="229"/>
    </location>
</feature>
<dbReference type="GO" id="GO:0008610">
    <property type="term" value="P:lipid biosynthetic process"/>
    <property type="evidence" value="ECO:0007669"/>
    <property type="project" value="InterPro"/>
</dbReference>
<reference evidence="7 8" key="1">
    <citation type="submission" date="2013-09" db="EMBL/GenBank/DDBJ databases">
        <title>Whole genome shotgun sequence of Vibrio azureus NBRC 104587.</title>
        <authorList>
            <person name="Isaki S."/>
            <person name="Hosoyama A."/>
            <person name="Numata M."/>
            <person name="Hashimoto M."/>
            <person name="Hosoyama Y."/>
            <person name="Tsuchikane K."/>
            <person name="Noguchi M."/>
            <person name="Hirakata S."/>
            <person name="Ichikawa N."/>
            <person name="Ohji S."/>
            <person name="Yamazoe A."/>
            <person name="Fujita N."/>
        </authorList>
    </citation>
    <scope>NUCLEOTIDE SEQUENCE [LARGE SCALE GENOMIC DNA]</scope>
    <source>
        <strain evidence="7 8">NBRC 104587</strain>
    </source>
</reference>
<dbReference type="AlphaFoldDB" id="U3A3Q2"/>
<dbReference type="InterPro" id="IPR050307">
    <property type="entry name" value="Sterol_Desaturase_Related"/>
</dbReference>
<dbReference type="Proteomes" id="UP000016567">
    <property type="component" value="Unassembled WGS sequence"/>
</dbReference>
<accession>U3A3Q2</accession>
<evidence type="ECO:0000256" key="4">
    <source>
        <dbReference type="ARBA" id="ARBA00023136"/>
    </source>
</evidence>
<dbReference type="EMBL" id="BATL01000013">
    <property type="protein sequence ID" value="GAD74641.1"/>
    <property type="molecule type" value="Genomic_DNA"/>
</dbReference>
<dbReference type="eggNOG" id="COG3000">
    <property type="taxonomic scope" value="Bacteria"/>
</dbReference>
<dbReference type="Pfam" id="PF04116">
    <property type="entry name" value="FA_hydroxylase"/>
    <property type="match status" value="1"/>
</dbReference>
<dbReference type="GO" id="GO:0016020">
    <property type="term" value="C:membrane"/>
    <property type="evidence" value="ECO:0007669"/>
    <property type="project" value="UniProtKB-SubCell"/>
</dbReference>
<feature type="transmembrane region" description="Helical" evidence="5">
    <location>
        <begin position="12"/>
        <end position="27"/>
    </location>
</feature>
<protein>
    <recommendedName>
        <fullName evidence="6">Fatty acid hydroxylase domain-containing protein</fullName>
    </recommendedName>
</protein>
<feature type="transmembrane region" description="Helical" evidence="5">
    <location>
        <begin position="146"/>
        <end position="170"/>
    </location>
</feature>
<gene>
    <name evidence="7" type="ORF">VAZ01S_013_00480</name>
</gene>
<evidence type="ECO:0000256" key="5">
    <source>
        <dbReference type="SAM" id="Phobius"/>
    </source>
</evidence>
<dbReference type="InterPro" id="IPR006694">
    <property type="entry name" value="Fatty_acid_hydroxylase"/>
</dbReference>
<sequence>MLDYMVDNASEVRFICFITVFMLCAIWEQKIPRRTLTLTRRFRWFHNLSLLTTNSALIALLVPLATIQAATIADDNQWGALHYLSVPWWANLMVSLLLLDLLIYAQHRLFHMVPYLWKLHRVHHSDLDVDVTTAIRFHPIEMILSLFLKIMAIFILGVSPIAIIIFEILLNVSAMFNHSNGRIARLVDKKLRWFIVTPDMHRIHHSININESHSNFGFFLSIWDHWFKTSKARPEKGHKQMLIGVKGILSPQEQTVFKLITQPFHIK</sequence>
<dbReference type="STRING" id="1219077.VAZ01S_013_00480"/>
<organism evidence="7 8">
    <name type="scientific">Vibrio azureus NBRC 104587</name>
    <dbReference type="NCBI Taxonomy" id="1219077"/>
    <lineage>
        <taxon>Bacteria</taxon>
        <taxon>Pseudomonadati</taxon>
        <taxon>Pseudomonadota</taxon>
        <taxon>Gammaproteobacteria</taxon>
        <taxon>Vibrionales</taxon>
        <taxon>Vibrionaceae</taxon>
        <taxon>Vibrio</taxon>
    </lineage>
</organism>
<comment type="subcellular location">
    <subcellularLocation>
        <location evidence="1">Membrane</location>
    </subcellularLocation>
</comment>
<keyword evidence="8" id="KW-1185">Reference proteome</keyword>
<dbReference type="PANTHER" id="PTHR11863">
    <property type="entry name" value="STEROL DESATURASE"/>
    <property type="match status" value="1"/>
</dbReference>
<evidence type="ECO:0000313" key="8">
    <source>
        <dbReference type="Proteomes" id="UP000016567"/>
    </source>
</evidence>
<evidence type="ECO:0000256" key="3">
    <source>
        <dbReference type="ARBA" id="ARBA00022989"/>
    </source>
</evidence>
<proteinExistence type="predicted"/>